<accession>A0AAV3S1P7</accession>
<evidence type="ECO:0000313" key="2">
    <source>
        <dbReference type="EMBL" id="GAA0185921.1"/>
    </source>
</evidence>
<gene>
    <name evidence="2" type="ORF">LIER_33209</name>
</gene>
<sequence length="78" mass="8782">MNSSRNDDHPQRNNALNLNNPAAGWNEDAPPNIQEPINIVSRRTPPEERLLQLRADAPAISSSIREETYTHTPPNEVE</sequence>
<dbReference type="Proteomes" id="UP001454036">
    <property type="component" value="Unassembled WGS sequence"/>
</dbReference>
<reference evidence="2 3" key="1">
    <citation type="submission" date="2024-01" db="EMBL/GenBank/DDBJ databases">
        <title>The complete chloroplast genome sequence of Lithospermum erythrorhizon: insights into the phylogenetic relationship among Boraginaceae species and the maternal lineages of purple gromwells.</title>
        <authorList>
            <person name="Okada T."/>
            <person name="Watanabe K."/>
        </authorList>
    </citation>
    <scope>NUCLEOTIDE SEQUENCE [LARGE SCALE GENOMIC DNA]</scope>
</reference>
<feature type="region of interest" description="Disordered" evidence="1">
    <location>
        <begin position="1"/>
        <end position="78"/>
    </location>
</feature>
<dbReference type="AlphaFoldDB" id="A0AAV3S1P7"/>
<proteinExistence type="predicted"/>
<protein>
    <submittedName>
        <fullName evidence="2">Uncharacterized protein</fullName>
    </submittedName>
</protein>
<organism evidence="2 3">
    <name type="scientific">Lithospermum erythrorhizon</name>
    <name type="common">Purple gromwell</name>
    <name type="synonym">Lithospermum officinale var. erythrorhizon</name>
    <dbReference type="NCBI Taxonomy" id="34254"/>
    <lineage>
        <taxon>Eukaryota</taxon>
        <taxon>Viridiplantae</taxon>
        <taxon>Streptophyta</taxon>
        <taxon>Embryophyta</taxon>
        <taxon>Tracheophyta</taxon>
        <taxon>Spermatophyta</taxon>
        <taxon>Magnoliopsida</taxon>
        <taxon>eudicotyledons</taxon>
        <taxon>Gunneridae</taxon>
        <taxon>Pentapetalae</taxon>
        <taxon>asterids</taxon>
        <taxon>lamiids</taxon>
        <taxon>Boraginales</taxon>
        <taxon>Boraginaceae</taxon>
        <taxon>Boraginoideae</taxon>
        <taxon>Lithospermeae</taxon>
        <taxon>Lithospermum</taxon>
    </lineage>
</organism>
<feature type="compositionally biased region" description="Basic and acidic residues" evidence="1">
    <location>
        <begin position="1"/>
        <end position="11"/>
    </location>
</feature>
<evidence type="ECO:0000256" key="1">
    <source>
        <dbReference type="SAM" id="MobiDB-lite"/>
    </source>
</evidence>
<feature type="compositionally biased region" description="Low complexity" evidence="1">
    <location>
        <begin position="13"/>
        <end position="23"/>
    </location>
</feature>
<keyword evidence="3" id="KW-1185">Reference proteome</keyword>
<comment type="caution">
    <text evidence="2">The sequence shown here is derived from an EMBL/GenBank/DDBJ whole genome shotgun (WGS) entry which is preliminary data.</text>
</comment>
<evidence type="ECO:0000313" key="3">
    <source>
        <dbReference type="Proteomes" id="UP001454036"/>
    </source>
</evidence>
<name>A0AAV3S1P7_LITER</name>
<dbReference type="EMBL" id="BAABME010013205">
    <property type="protein sequence ID" value="GAA0185921.1"/>
    <property type="molecule type" value="Genomic_DNA"/>
</dbReference>